<reference evidence="1" key="1">
    <citation type="submission" date="2015-11" db="EMBL/GenBank/DDBJ databases">
        <title>De novo transcriptome assembly of four potential Pierce s Disease insect vectors from Arizona vineyards.</title>
        <authorList>
            <person name="Tassone E.E."/>
        </authorList>
    </citation>
    <scope>NUCLEOTIDE SEQUENCE</scope>
</reference>
<gene>
    <name evidence="1" type="ORF">g.13402</name>
</gene>
<name>A0A1B6IFW3_9HEMI</name>
<evidence type="ECO:0000313" key="1">
    <source>
        <dbReference type="EMBL" id="JAS85811.1"/>
    </source>
</evidence>
<dbReference type="AlphaFoldDB" id="A0A1B6IFW3"/>
<proteinExistence type="predicted"/>
<feature type="non-terminal residue" evidence="1">
    <location>
        <position position="320"/>
    </location>
</feature>
<accession>A0A1B6IFW3</accession>
<protein>
    <submittedName>
        <fullName evidence="1">Uncharacterized protein</fullName>
    </submittedName>
</protein>
<feature type="non-terminal residue" evidence="1">
    <location>
        <position position="1"/>
    </location>
</feature>
<sequence length="320" mass="35415">VVGVQLERNALVLPHLRHNRGHRGRLLVKRARARRIVREHEGERGQALRHLPEPLVDAERLRHRKIPLDYRDVVLARPLLDVPALGLEDVFAGGRILAGHRDVAEEDGLVEDRVRSKNEPADEILDRPDHLVGAAVDGIGMEREVHQVETAALDVLADHRALLGGELEPLVYVVPHLHEILDALGLVHHDVHGLHLRRKEHYVLHPLVVYAEDLPELRRPLLGVLRNELVDVVDDLVVERLAGHVDPVVLVGRLPHLGPVHRAGEPLVVLDLGLLHIEVALGIEVLQVAQDDLEMELAGTGNRGLAGHQGVMVGMGQKDS</sequence>
<dbReference type="EMBL" id="GECU01021895">
    <property type="protein sequence ID" value="JAS85811.1"/>
    <property type="molecule type" value="Transcribed_RNA"/>
</dbReference>
<organism evidence="1">
    <name type="scientific">Homalodisca liturata</name>
    <dbReference type="NCBI Taxonomy" id="320908"/>
    <lineage>
        <taxon>Eukaryota</taxon>
        <taxon>Metazoa</taxon>
        <taxon>Ecdysozoa</taxon>
        <taxon>Arthropoda</taxon>
        <taxon>Hexapoda</taxon>
        <taxon>Insecta</taxon>
        <taxon>Pterygota</taxon>
        <taxon>Neoptera</taxon>
        <taxon>Paraneoptera</taxon>
        <taxon>Hemiptera</taxon>
        <taxon>Auchenorrhyncha</taxon>
        <taxon>Membracoidea</taxon>
        <taxon>Cicadellidae</taxon>
        <taxon>Cicadellinae</taxon>
        <taxon>Proconiini</taxon>
        <taxon>Homalodisca</taxon>
    </lineage>
</organism>